<protein>
    <submittedName>
        <fullName evidence="3">Predicted tubulin-tyrosine ligase</fullName>
    </submittedName>
</protein>
<evidence type="ECO:0000256" key="1">
    <source>
        <dbReference type="SAM" id="MobiDB-lite"/>
    </source>
</evidence>
<dbReference type="SUPFAM" id="SSF64167">
    <property type="entry name" value="SurE-like"/>
    <property type="match status" value="1"/>
</dbReference>
<name>A0A0P1BBB1_9BASI</name>
<keyword evidence="4" id="KW-1185">Reference proteome</keyword>
<feature type="compositionally biased region" description="Low complexity" evidence="1">
    <location>
        <begin position="202"/>
        <end position="219"/>
    </location>
</feature>
<dbReference type="PANTHER" id="PTHR47551">
    <property type="entry name" value="TUBULIN--TYROSINE LIGASE PBY1-RELATED"/>
    <property type="match status" value="1"/>
</dbReference>
<dbReference type="OrthoDB" id="202825at2759"/>
<evidence type="ECO:0000313" key="3">
    <source>
        <dbReference type="EMBL" id="CEH12934.1"/>
    </source>
</evidence>
<feature type="domain" description="Survival protein SurE-like phosphatase/nucleotidase" evidence="2">
    <location>
        <begin position="73"/>
        <end position="179"/>
    </location>
</feature>
<reference evidence="3 4" key="1">
    <citation type="submission" date="2014-09" db="EMBL/GenBank/DDBJ databases">
        <authorList>
            <person name="Magalhaes I.L.F."/>
            <person name="Oliveira U."/>
            <person name="Santos F.R."/>
            <person name="Vidigal T.H.D.A."/>
            <person name="Brescovit A.D."/>
            <person name="Santos A.J."/>
        </authorList>
    </citation>
    <scope>NUCLEOTIDE SEQUENCE [LARGE SCALE GENOMIC DNA]</scope>
</reference>
<dbReference type="InterPro" id="IPR027746">
    <property type="entry name" value="TTL"/>
</dbReference>
<dbReference type="PANTHER" id="PTHR47551:SF1">
    <property type="entry name" value="TUBULIN--TYROSINE LIGASE PBY1-RELATED"/>
    <property type="match status" value="1"/>
</dbReference>
<accession>A0A0P1BBB1</accession>
<keyword evidence="3" id="KW-0436">Ligase</keyword>
<dbReference type="Proteomes" id="UP000054845">
    <property type="component" value="Unassembled WGS sequence"/>
</dbReference>
<organism evidence="3 4">
    <name type="scientific">Ceraceosorus bombacis</name>
    <dbReference type="NCBI Taxonomy" id="401625"/>
    <lineage>
        <taxon>Eukaryota</taxon>
        <taxon>Fungi</taxon>
        <taxon>Dikarya</taxon>
        <taxon>Basidiomycota</taxon>
        <taxon>Ustilaginomycotina</taxon>
        <taxon>Exobasidiomycetes</taxon>
        <taxon>Ceraceosorales</taxon>
        <taxon>Ceraceosoraceae</taxon>
        <taxon>Ceraceosorus</taxon>
    </lineage>
</organism>
<evidence type="ECO:0000313" key="4">
    <source>
        <dbReference type="Proteomes" id="UP000054845"/>
    </source>
</evidence>
<evidence type="ECO:0000259" key="2">
    <source>
        <dbReference type="Pfam" id="PF01975"/>
    </source>
</evidence>
<dbReference type="AlphaFoldDB" id="A0A0P1BBB1"/>
<dbReference type="GO" id="GO:0000932">
    <property type="term" value="C:P-body"/>
    <property type="evidence" value="ECO:0007669"/>
    <property type="project" value="TreeGrafter"/>
</dbReference>
<dbReference type="STRING" id="401625.A0A0P1BBB1"/>
<dbReference type="Gene3D" id="3.40.1210.10">
    <property type="entry name" value="Survival protein SurE-like phosphatase/nucleotidase"/>
    <property type="match status" value="1"/>
</dbReference>
<dbReference type="GO" id="GO:0016874">
    <property type="term" value="F:ligase activity"/>
    <property type="evidence" value="ECO:0007669"/>
    <property type="project" value="UniProtKB-KW"/>
</dbReference>
<feature type="region of interest" description="Disordered" evidence="1">
    <location>
        <begin position="195"/>
        <end position="219"/>
    </location>
</feature>
<dbReference type="EMBL" id="CCYA01000192">
    <property type="protein sequence ID" value="CEH12934.1"/>
    <property type="molecule type" value="Genomic_DNA"/>
</dbReference>
<dbReference type="GO" id="GO:0016787">
    <property type="term" value="F:hydrolase activity"/>
    <property type="evidence" value="ECO:0007669"/>
    <property type="project" value="InterPro"/>
</dbReference>
<dbReference type="InterPro" id="IPR036523">
    <property type="entry name" value="SurE-like_sf"/>
</dbReference>
<proteinExistence type="predicted"/>
<sequence length="292" mass="31245">MGCASGYPFIAEELGRHGCDIGTGRIVVLLSAAGQLFRQECRHGQLMESCQETQTARRDGRVGAVRWASFYCNTGTAFALASGTVGAALAGALAGVRSISLSYGHFANLPPALEKARQSNVGGLDAKEESQSISKLAHHAACRIVKRLSSNWEPNVGVYAVNLPLGWTLREPTAVYTTMWDSVYGQLYQPLKAQPTAQSDLPSTSSSAHTPSHAPAPASKVHFSPVMTSLLNPPLEALPEGTDIWALMNGLISVTRLSPRFMEPTLVAEAASNSSTLKPVDESLRIGTRWRL</sequence>
<dbReference type="Pfam" id="PF01975">
    <property type="entry name" value="SurE"/>
    <property type="match status" value="1"/>
</dbReference>
<dbReference type="InterPro" id="IPR002828">
    <property type="entry name" value="SurE-like_Pase/nucleotidase"/>
</dbReference>